<dbReference type="PANTHER" id="PTHR10219:SF25">
    <property type="entry name" value="PLECKSTRIN HOMOLOGY DOMAIN-CONTAINING FAMILY A MEMBER 8"/>
    <property type="match status" value="1"/>
</dbReference>
<dbReference type="Gene3D" id="1.10.3520.10">
    <property type="entry name" value="Glycolipid transfer protein"/>
    <property type="match status" value="1"/>
</dbReference>
<dbReference type="GO" id="GO:1902388">
    <property type="term" value="F:ceramide 1-phosphate transfer activity"/>
    <property type="evidence" value="ECO:0007669"/>
    <property type="project" value="TreeGrafter"/>
</dbReference>
<dbReference type="GO" id="GO:0016020">
    <property type="term" value="C:membrane"/>
    <property type="evidence" value="ECO:0007669"/>
    <property type="project" value="TreeGrafter"/>
</dbReference>
<keyword evidence="4" id="KW-1185">Reference proteome</keyword>
<dbReference type="SUPFAM" id="SSF110004">
    <property type="entry name" value="Glycolipid transfer protein, GLTP"/>
    <property type="match status" value="1"/>
</dbReference>
<dbReference type="GO" id="GO:1902387">
    <property type="term" value="F:ceramide 1-phosphate binding"/>
    <property type="evidence" value="ECO:0007669"/>
    <property type="project" value="TreeGrafter"/>
</dbReference>
<keyword evidence="1" id="KW-0813">Transport</keyword>
<dbReference type="InterPro" id="IPR014830">
    <property type="entry name" value="Glycolipid_transfer_prot_dom"/>
</dbReference>
<dbReference type="AlphaFoldDB" id="A0AAF0DQG2"/>
<name>A0AAF0DQG2_9BASI</name>
<evidence type="ECO:0000313" key="3">
    <source>
        <dbReference type="EMBL" id="WFC93756.1"/>
    </source>
</evidence>
<dbReference type="PANTHER" id="PTHR10219">
    <property type="entry name" value="GLYCOLIPID TRANSFER PROTEIN-RELATED"/>
    <property type="match status" value="1"/>
</dbReference>
<protein>
    <recommendedName>
        <fullName evidence="2">Glycolipid transfer protein domain-containing protein</fullName>
    </recommendedName>
</protein>
<dbReference type="Proteomes" id="UP001216638">
    <property type="component" value="Chromosome 1"/>
</dbReference>
<dbReference type="InterPro" id="IPR036497">
    <property type="entry name" value="GLTP_sf"/>
</dbReference>
<gene>
    <name evidence="3" type="ORF">MBRA1_000379</name>
</gene>
<dbReference type="FunFam" id="1.10.3520.10:FF:000001">
    <property type="entry name" value="Pleckstrin domain-containing family A member 8"/>
    <property type="match status" value="1"/>
</dbReference>
<evidence type="ECO:0000313" key="4">
    <source>
        <dbReference type="Proteomes" id="UP001216638"/>
    </source>
</evidence>
<accession>A0AAF0DQG2</accession>
<reference evidence="3" key="1">
    <citation type="submission" date="2023-03" db="EMBL/GenBank/DDBJ databases">
        <title>Mating type loci evolution in Malassezia.</title>
        <authorList>
            <person name="Coelho M.A."/>
        </authorList>
    </citation>
    <scope>NUCLEOTIDE SEQUENCE</scope>
    <source>
        <strain evidence="3">CBS 14135</strain>
    </source>
</reference>
<dbReference type="EMBL" id="CP119951">
    <property type="protein sequence ID" value="WFC93756.1"/>
    <property type="molecule type" value="Genomic_DNA"/>
</dbReference>
<dbReference type="GO" id="GO:0005829">
    <property type="term" value="C:cytosol"/>
    <property type="evidence" value="ECO:0007669"/>
    <property type="project" value="TreeGrafter"/>
</dbReference>
<proteinExistence type="predicted"/>
<evidence type="ECO:0000256" key="1">
    <source>
        <dbReference type="ARBA" id="ARBA00022448"/>
    </source>
</evidence>
<evidence type="ECO:0000259" key="2">
    <source>
        <dbReference type="Pfam" id="PF08718"/>
    </source>
</evidence>
<organism evidence="3 4">
    <name type="scientific">Malassezia brasiliensis</name>
    <dbReference type="NCBI Taxonomy" id="1821822"/>
    <lineage>
        <taxon>Eukaryota</taxon>
        <taxon>Fungi</taxon>
        <taxon>Dikarya</taxon>
        <taxon>Basidiomycota</taxon>
        <taxon>Ustilaginomycotina</taxon>
        <taxon>Malasseziomycetes</taxon>
        <taxon>Malasseziales</taxon>
        <taxon>Malasseziaceae</taxon>
        <taxon>Malassezia</taxon>
    </lineage>
</organism>
<dbReference type="Pfam" id="PF08718">
    <property type="entry name" value="GLTP"/>
    <property type="match status" value="1"/>
</dbReference>
<feature type="domain" description="Glycolipid transfer protein" evidence="2">
    <location>
        <begin position="22"/>
        <end position="163"/>
    </location>
</feature>
<sequence>MSTYFDTLQITYNDVPITENGIATVEFMSATEGVVALFDLFGTAAFGVVQNDMNGNIAKIRARLLETGPEKSGTLELLVQNEGKPGDKKRTATEGLLWLLRGLEFTSKALRRSLDNPSEELSVSFTKAYEDSLRKYHSMMVRPIFSLAMKACPYRKDFYAKLGAPQDRVNAQLEEWVTSLERIVRELQQFYEYVPATR</sequence>